<dbReference type="Proteomes" id="UP001140949">
    <property type="component" value="Unassembled WGS sequence"/>
</dbReference>
<evidence type="ECO:0000256" key="1">
    <source>
        <dbReference type="SAM" id="MobiDB-lite"/>
    </source>
</evidence>
<dbReference type="AlphaFoldDB" id="A0AAX6FVI8"/>
<name>A0AAX6FVI8_IRIPA</name>
<proteinExistence type="predicted"/>
<gene>
    <name evidence="2" type="ORF">M6B38_398780</name>
</gene>
<feature type="region of interest" description="Disordered" evidence="1">
    <location>
        <begin position="1"/>
        <end position="76"/>
    </location>
</feature>
<reference evidence="2" key="1">
    <citation type="journal article" date="2023" name="GigaByte">
        <title>Genome assembly of the bearded iris, Iris pallida Lam.</title>
        <authorList>
            <person name="Bruccoleri R.E."/>
            <person name="Oakeley E.J."/>
            <person name="Faust A.M.E."/>
            <person name="Altorfer M."/>
            <person name="Dessus-Babus S."/>
            <person name="Burckhardt D."/>
            <person name="Oertli M."/>
            <person name="Naumann U."/>
            <person name="Petersen F."/>
            <person name="Wong J."/>
        </authorList>
    </citation>
    <scope>NUCLEOTIDE SEQUENCE</scope>
    <source>
        <strain evidence="2">GSM-AAB239-AS_SAM_17_03QT</strain>
    </source>
</reference>
<dbReference type="EMBL" id="JANAVB010025800">
    <property type="protein sequence ID" value="KAJ6819991.1"/>
    <property type="molecule type" value="Genomic_DNA"/>
</dbReference>
<sequence>MRRRGFRGPALVRREGGGVGQERWLKRSRSDRRSVVVVPPGGRPRGARPGTQATTVVGSSPDAGRRSLGTRRSAEI</sequence>
<evidence type="ECO:0000313" key="2">
    <source>
        <dbReference type="EMBL" id="KAJ6819991.1"/>
    </source>
</evidence>
<evidence type="ECO:0000313" key="3">
    <source>
        <dbReference type="Proteomes" id="UP001140949"/>
    </source>
</evidence>
<reference evidence="2" key="2">
    <citation type="submission" date="2023-04" db="EMBL/GenBank/DDBJ databases">
        <authorList>
            <person name="Bruccoleri R.E."/>
            <person name="Oakeley E.J."/>
            <person name="Faust A.-M."/>
            <person name="Dessus-Babus S."/>
            <person name="Altorfer M."/>
            <person name="Burckhardt D."/>
            <person name="Oertli M."/>
            <person name="Naumann U."/>
            <person name="Petersen F."/>
            <person name="Wong J."/>
        </authorList>
    </citation>
    <scope>NUCLEOTIDE SEQUENCE</scope>
    <source>
        <strain evidence="2">GSM-AAB239-AS_SAM_17_03QT</strain>
        <tissue evidence="2">Leaf</tissue>
    </source>
</reference>
<accession>A0AAX6FVI8</accession>
<organism evidence="2 3">
    <name type="scientific">Iris pallida</name>
    <name type="common">Sweet iris</name>
    <dbReference type="NCBI Taxonomy" id="29817"/>
    <lineage>
        <taxon>Eukaryota</taxon>
        <taxon>Viridiplantae</taxon>
        <taxon>Streptophyta</taxon>
        <taxon>Embryophyta</taxon>
        <taxon>Tracheophyta</taxon>
        <taxon>Spermatophyta</taxon>
        <taxon>Magnoliopsida</taxon>
        <taxon>Liliopsida</taxon>
        <taxon>Asparagales</taxon>
        <taxon>Iridaceae</taxon>
        <taxon>Iridoideae</taxon>
        <taxon>Irideae</taxon>
        <taxon>Iris</taxon>
    </lineage>
</organism>
<keyword evidence="3" id="KW-1185">Reference proteome</keyword>
<protein>
    <submittedName>
        <fullName evidence="2">Uncharacterized protein</fullName>
    </submittedName>
</protein>
<comment type="caution">
    <text evidence="2">The sequence shown here is derived from an EMBL/GenBank/DDBJ whole genome shotgun (WGS) entry which is preliminary data.</text>
</comment>